<sequence>MQKSPYKPSPWETIEGIAKSAAKPVKKAVADVGSDVKESLSSSLSSGDEGKKQISAVGQEKAAEEQQRILVQTRQNLQEMNAQVKKAREERRHRQEQAGQAAQAKKAEKKKQAIEEKKKETVLQKLLRSRGGTREGIQRAGG</sequence>
<feature type="region of interest" description="Disordered" evidence="1">
    <location>
        <begin position="79"/>
        <end position="120"/>
    </location>
</feature>
<comment type="caution">
    <text evidence="2">The sequence shown here is derived from an EMBL/GenBank/DDBJ whole genome shotgun (WGS) entry which is preliminary data.</text>
</comment>
<evidence type="ECO:0000256" key="1">
    <source>
        <dbReference type="SAM" id="MobiDB-lite"/>
    </source>
</evidence>
<gene>
    <name evidence="2" type="ORF">UX78_C0022G0019</name>
</gene>
<feature type="compositionally biased region" description="Basic and acidic residues" evidence="1">
    <location>
        <begin position="110"/>
        <end position="120"/>
    </location>
</feature>
<accession>A0A0G1UC98</accession>
<protein>
    <submittedName>
        <fullName evidence="2">Uncharacterized protein</fullName>
    </submittedName>
</protein>
<feature type="compositionally biased region" description="Basic and acidic residues" evidence="1">
    <location>
        <begin position="86"/>
        <end position="96"/>
    </location>
</feature>
<evidence type="ECO:0000313" key="3">
    <source>
        <dbReference type="Proteomes" id="UP000034607"/>
    </source>
</evidence>
<dbReference type="EMBL" id="LCNM01000022">
    <property type="protein sequence ID" value="KKU55325.1"/>
    <property type="molecule type" value="Genomic_DNA"/>
</dbReference>
<organism evidence="2 3">
    <name type="scientific">Candidatus Amesbacteria bacterium GW2011_GWA2_47_11</name>
    <dbReference type="NCBI Taxonomy" id="1618357"/>
    <lineage>
        <taxon>Bacteria</taxon>
        <taxon>Candidatus Amesiibacteriota</taxon>
    </lineage>
</organism>
<proteinExistence type="predicted"/>
<evidence type="ECO:0000313" key="2">
    <source>
        <dbReference type="EMBL" id="KKU55325.1"/>
    </source>
</evidence>
<dbReference type="AlphaFoldDB" id="A0A0G1UC98"/>
<name>A0A0G1UC98_9BACT</name>
<reference evidence="2 3" key="1">
    <citation type="journal article" date="2015" name="Nature">
        <title>rRNA introns, odd ribosomes, and small enigmatic genomes across a large radiation of phyla.</title>
        <authorList>
            <person name="Brown C.T."/>
            <person name="Hug L.A."/>
            <person name="Thomas B.C."/>
            <person name="Sharon I."/>
            <person name="Castelle C.J."/>
            <person name="Singh A."/>
            <person name="Wilkins M.J."/>
            <person name="Williams K.H."/>
            <person name="Banfield J.F."/>
        </authorList>
    </citation>
    <scope>NUCLEOTIDE SEQUENCE [LARGE SCALE GENOMIC DNA]</scope>
</reference>
<dbReference type="Proteomes" id="UP000034607">
    <property type="component" value="Unassembled WGS sequence"/>
</dbReference>
<feature type="region of interest" description="Disordered" evidence="1">
    <location>
        <begin position="31"/>
        <end position="65"/>
    </location>
</feature>